<name>A0A7N2MYT6_QUELO</name>
<dbReference type="InterPro" id="IPR036965">
    <property type="entry name" value="Terpene_synth_N_sf"/>
</dbReference>
<dbReference type="SUPFAM" id="SSF48576">
    <property type="entry name" value="Terpenoid synthases"/>
    <property type="match status" value="1"/>
</dbReference>
<dbReference type="Pfam" id="PF03936">
    <property type="entry name" value="Terpene_synth_C"/>
    <property type="match status" value="1"/>
</dbReference>
<dbReference type="FunFam" id="1.10.600.10:FF:000007">
    <property type="entry name" value="Isoprene synthase, chloroplastic"/>
    <property type="match status" value="1"/>
</dbReference>
<evidence type="ECO:0000256" key="1">
    <source>
        <dbReference type="ARBA" id="ARBA00001946"/>
    </source>
</evidence>
<feature type="domain" description="Terpene synthase metal-binding" evidence="6">
    <location>
        <begin position="341"/>
        <end position="579"/>
    </location>
</feature>
<dbReference type="InterPro" id="IPR008930">
    <property type="entry name" value="Terpenoid_cyclase/PrenylTrfase"/>
</dbReference>
<accession>A0A7N2MYT6</accession>
<keyword evidence="8" id="KW-1185">Reference proteome</keyword>
<dbReference type="Gene3D" id="1.50.10.130">
    <property type="entry name" value="Terpene synthase, N-terminal domain"/>
    <property type="match status" value="1"/>
</dbReference>
<evidence type="ECO:0000256" key="2">
    <source>
        <dbReference type="ARBA" id="ARBA00022723"/>
    </source>
</evidence>
<evidence type="ECO:0000313" key="7">
    <source>
        <dbReference type="EnsemblPlants" id="QL11p017235:mrna"/>
    </source>
</evidence>
<proteinExistence type="predicted"/>
<dbReference type="PANTHER" id="PTHR31225:SF221">
    <property type="entry name" value="(-)-GERMACRENE D SYNTHASE"/>
    <property type="match status" value="1"/>
</dbReference>
<evidence type="ECO:0000256" key="4">
    <source>
        <dbReference type="ARBA" id="ARBA00023239"/>
    </source>
</evidence>
<dbReference type="EnsemblPlants" id="QL11p017235:mrna">
    <property type="protein sequence ID" value="QL11p017235:mrna"/>
    <property type="gene ID" value="QL11p017235"/>
</dbReference>
<dbReference type="GO" id="GO:0016102">
    <property type="term" value="P:diterpenoid biosynthetic process"/>
    <property type="evidence" value="ECO:0007669"/>
    <property type="project" value="InterPro"/>
</dbReference>
<evidence type="ECO:0000256" key="3">
    <source>
        <dbReference type="ARBA" id="ARBA00022842"/>
    </source>
</evidence>
<dbReference type="GO" id="GO:0000287">
    <property type="term" value="F:magnesium ion binding"/>
    <property type="evidence" value="ECO:0007669"/>
    <property type="project" value="InterPro"/>
</dbReference>
<dbReference type="EMBL" id="LRBV02000011">
    <property type="status" value="NOT_ANNOTATED_CDS"/>
    <property type="molecule type" value="Genomic_DNA"/>
</dbReference>
<keyword evidence="4" id="KW-0456">Lyase</keyword>
<dbReference type="SUPFAM" id="SSF48239">
    <property type="entry name" value="Terpenoid cyclases/Protein prenyltransferases"/>
    <property type="match status" value="1"/>
</dbReference>
<organism evidence="7 8">
    <name type="scientific">Quercus lobata</name>
    <name type="common">Valley oak</name>
    <dbReference type="NCBI Taxonomy" id="97700"/>
    <lineage>
        <taxon>Eukaryota</taxon>
        <taxon>Viridiplantae</taxon>
        <taxon>Streptophyta</taxon>
        <taxon>Embryophyta</taxon>
        <taxon>Tracheophyta</taxon>
        <taxon>Spermatophyta</taxon>
        <taxon>Magnoliopsida</taxon>
        <taxon>eudicotyledons</taxon>
        <taxon>Gunneridae</taxon>
        <taxon>Pentapetalae</taxon>
        <taxon>rosids</taxon>
        <taxon>fabids</taxon>
        <taxon>Fagales</taxon>
        <taxon>Fagaceae</taxon>
        <taxon>Quercus</taxon>
    </lineage>
</organism>
<dbReference type="CDD" id="cd00684">
    <property type="entry name" value="Terpene_cyclase_plant_C1"/>
    <property type="match status" value="1"/>
</dbReference>
<evidence type="ECO:0000259" key="6">
    <source>
        <dbReference type="Pfam" id="PF03936"/>
    </source>
</evidence>
<dbReference type="PANTHER" id="PTHR31225">
    <property type="entry name" value="OS04G0344100 PROTEIN-RELATED"/>
    <property type="match status" value="1"/>
</dbReference>
<dbReference type="FunFam" id="1.50.10.130:FF:000001">
    <property type="entry name" value="Isoprene synthase, chloroplastic"/>
    <property type="match status" value="1"/>
</dbReference>
<dbReference type="InterPro" id="IPR008949">
    <property type="entry name" value="Isoprenoid_synthase_dom_sf"/>
</dbReference>
<dbReference type="InterPro" id="IPR050148">
    <property type="entry name" value="Terpene_synthase-like"/>
</dbReference>
<dbReference type="Pfam" id="PF01397">
    <property type="entry name" value="Terpene_synth"/>
    <property type="match status" value="1"/>
</dbReference>
<dbReference type="SFLD" id="SFLDG01019">
    <property type="entry name" value="Terpene_Cyclase_Like_1_C_Termi"/>
    <property type="match status" value="1"/>
</dbReference>
<dbReference type="InParanoid" id="A0A7N2MYT6"/>
<dbReference type="InterPro" id="IPR005630">
    <property type="entry name" value="Terpene_synthase_metal-bd"/>
</dbReference>
<dbReference type="OMA" id="CIAPTEQ"/>
<feature type="domain" description="Terpene synthase N-terminal" evidence="5">
    <location>
        <begin position="121"/>
        <end position="283"/>
    </location>
</feature>
<sequence length="636" mass="73816">MLRSSSGIREARKEKGSAQPRWSKKLGGLRFLKFIALFLDNYALNADGDVKGMFETAYRSLLKAHPDLKSLKKHSNLLESVPRNEEFKSLLGNPKNIKDCGKSVAESLMILPNRWHKLSETIDYSEQVQGLKEEVQRMLMAPIDNLLEKLELIDAIQRLGVSYHFEDEIDEVLQQIHKYHYTCDVQESDDALYTVALHFRLLRQQGYNIPSVDIFNKFKDNMGNFKESLTNDVKGMLSFYEATHMRVHGEDILDEALKFTTTHLESMAINLSPPLATQVSHALNRPIRKCLPRIEARQYFSIYQEYASHNEVLLNFAKLDFNMLQKQHQKELSHISGWWKGIDVATNLSFARDRMVELYFWVLGVYFEPQYSLTRKILTKIMCMTSIIDDIYDAYGTHEELELFTDAIKRWDISWIDQLPKYMKFCYKVLLDVFEEIEEEMCKDGRLYCVYYAKVAMKKLVQAYFEEAVWLKEKYIPTMEEYMSSALISCGYLTISTISFIGMGDVVTKEALEWVIKEPKIVRAASIICRLMDDVVSNEFEQERGHVASGIECYMKQYGVSKQEVHDEFRKQIMNAWMEINKECLKPTEVPVPLLTRVVNLARVMDLIYKDEDAYTHLGGVMVESITSMLVDPVPI</sequence>
<dbReference type="GO" id="GO:0010333">
    <property type="term" value="F:terpene synthase activity"/>
    <property type="evidence" value="ECO:0007669"/>
    <property type="project" value="InterPro"/>
</dbReference>
<dbReference type="InterPro" id="IPR001906">
    <property type="entry name" value="Terpene_synth_N"/>
</dbReference>
<keyword evidence="2" id="KW-0479">Metal-binding</keyword>
<evidence type="ECO:0000313" key="8">
    <source>
        <dbReference type="Proteomes" id="UP000594261"/>
    </source>
</evidence>
<dbReference type="InterPro" id="IPR044814">
    <property type="entry name" value="Terpene_cyclase_plant_C1"/>
</dbReference>
<reference evidence="7 8" key="1">
    <citation type="journal article" date="2016" name="G3 (Bethesda)">
        <title>First Draft Assembly and Annotation of the Genome of a California Endemic Oak Quercus lobata Nee (Fagaceae).</title>
        <authorList>
            <person name="Sork V.L."/>
            <person name="Fitz-Gibbon S.T."/>
            <person name="Puiu D."/>
            <person name="Crepeau M."/>
            <person name="Gugger P.F."/>
            <person name="Sherman R."/>
            <person name="Stevens K."/>
            <person name="Langley C.H."/>
            <person name="Pellegrini M."/>
            <person name="Salzberg S.L."/>
        </authorList>
    </citation>
    <scope>NUCLEOTIDE SEQUENCE [LARGE SCALE GENOMIC DNA]</scope>
    <source>
        <strain evidence="7 8">cv. SW786</strain>
    </source>
</reference>
<dbReference type="FunCoup" id="A0A7N2MYT6">
    <property type="interactions" value="41"/>
</dbReference>
<keyword evidence="3" id="KW-0460">Magnesium</keyword>
<protein>
    <submittedName>
        <fullName evidence="7">Uncharacterized protein</fullName>
    </submittedName>
</protein>
<dbReference type="Gene3D" id="1.10.600.10">
    <property type="entry name" value="Farnesyl Diphosphate Synthase"/>
    <property type="match status" value="1"/>
</dbReference>
<dbReference type="Gramene" id="QL11p017235:mrna">
    <property type="protein sequence ID" value="QL11p017235:mrna"/>
    <property type="gene ID" value="QL11p017235"/>
</dbReference>
<comment type="cofactor">
    <cofactor evidence="1">
        <name>Mg(2+)</name>
        <dbReference type="ChEBI" id="CHEBI:18420"/>
    </cofactor>
</comment>
<dbReference type="SFLD" id="SFLDS00005">
    <property type="entry name" value="Isoprenoid_Synthase_Type_I"/>
    <property type="match status" value="1"/>
</dbReference>
<dbReference type="InterPro" id="IPR034741">
    <property type="entry name" value="Terpene_cyclase-like_1_C"/>
</dbReference>
<dbReference type="Proteomes" id="UP000594261">
    <property type="component" value="Chromosome 11"/>
</dbReference>
<reference evidence="7" key="2">
    <citation type="submission" date="2021-01" db="UniProtKB">
        <authorList>
            <consortium name="EnsemblPlants"/>
        </authorList>
    </citation>
    <scope>IDENTIFICATION</scope>
</reference>
<dbReference type="AlphaFoldDB" id="A0A7N2MYT6"/>
<evidence type="ECO:0000259" key="5">
    <source>
        <dbReference type="Pfam" id="PF01397"/>
    </source>
</evidence>